<dbReference type="AlphaFoldDB" id="A0A1Q3BUX1"/>
<proteinExistence type="predicted"/>
<evidence type="ECO:0000313" key="2">
    <source>
        <dbReference type="Proteomes" id="UP000187406"/>
    </source>
</evidence>
<dbReference type="EMBL" id="BDDD01000938">
    <property type="protein sequence ID" value="GAV71756.1"/>
    <property type="molecule type" value="Genomic_DNA"/>
</dbReference>
<gene>
    <name evidence="1" type="ORF">CFOL_v3_15245</name>
</gene>
<name>A0A1Q3BUX1_CEPFO</name>
<keyword evidence="2" id="KW-1185">Reference proteome</keyword>
<evidence type="ECO:0008006" key="3">
    <source>
        <dbReference type="Google" id="ProtNLM"/>
    </source>
</evidence>
<comment type="caution">
    <text evidence="1">The sequence shown here is derived from an EMBL/GenBank/DDBJ whole genome shotgun (WGS) entry which is preliminary data.</text>
</comment>
<organism evidence="1 2">
    <name type="scientific">Cephalotus follicularis</name>
    <name type="common">Albany pitcher plant</name>
    <dbReference type="NCBI Taxonomy" id="3775"/>
    <lineage>
        <taxon>Eukaryota</taxon>
        <taxon>Viridiplantae</taxon>
        <taxon>Streptophyta</taxon>
        <taxon>Embryophyta</taxon>
        <taxon>Tracheophyta</taxon>
        <taxon>Spermatophyta</taxon>
        <taxon>Magnoliopsida</taxon>
        <taxon>eudicotyledons</taxon>
        <taxon>Gunneridae</taxon>
        <taxon>Pentapetalae</taxon>
        <taxon>rosids</taxon>
        <taxon>fabids</taxon>
        <taxon>Oxalidales</taxon>
        <taxon>Cephalotaceae</taxon>
        <taxon>Cephalotus</taxon>
    </lineage>
</organism>
<protein>
    <recommendedName>
        <fullName evidence="3">DUF4283 domain-containing protein</fullName>
    </recommendedName>
</protein>
<evidence type="ECO:0000313" key="1">
    <source>
        <dbReference type="EMBL" id="GAV71756.1"/>
    </source>
</evidence>
<reference evidence="2" key="1">
    <citation type="submission" date="2016-04" db="EMBL/GenBank/DDBJ databases">
        <title>Cephalotus genome sequencing.</title>
        <authorList>
            <person name="Fukushima K."/>
            <person name="Hasebe M."/>
            <person name="Fang X."/>
        </authorList>
    </citation>
    <scope>NUCLEOTIDE SEQUENCE [LARGE SCALE GENOMIC DNA]</scope>
    <source>
        <strain evidence="2">cv. St1</strain>
    </source>
</reference>
<sequence>MKNIWDYRLWWVNLEEFFFSLRVWVKLQGLKEKLLSKAGSKVLIKVVAQAIPTYAMSVFQLPVSLYFEFNRIVSNFWWGNSQIGEESIGFPRINYACQNLREAWDFVI</sequence>
<dbReference type="OrthoDB" id="1435111at2759"/>
<dbReference type="Proteomes" id="UP000187406">
    <property type="component" value="Unassembled WGS sequence"/>
</dbReference>
<dbReference type="InParanoid" id="A0A1Q3BUX1"/>
<accession>A0A1Q3BUX1</accession>